<dbReference type="GO" id="GO:0006890">
    <property type="term" value="P:retrograde vesicle-mediated transport, Golgi to endoplasmic reticulum"/>
    <property type="evidence" value="ECO:0007669"/>
    <property type="project" value="InterPro"/>
</dbReference>
<feature type="region of interest" description="Disordered" evidence="5">
    <location>
        <begin position="972"/>
        <end position="991"/>
    </location>
</feature>
<dbReference type="Proteomes" id="UP000703269">
    <property type="component" value="Unassembled WGS sequence"/>
</dbReference>
<feature type="region of interest" description="Disordered" evidence="5">
    <location>
        <begin position="81"/>
        <end position="103"/>
    </location>
</feature>
<proteinExistence type="predicted"/>
<evidence type="ECO:0000256" key="5">
    <source>
        <dbReference type="SAM" id="MobiDB-lite"/>
    </source>
</evidence>
<dbReference type="OrthoDB" id="27490at2759"/>
<feature type="compositionally biased region" description="Acidic residues" evidence="5">
    <location>
        <begin position="84"/>
        <end position="93"/>
    </location>
</feature>
<feature type="region of interest" description="Disordered" evidence="5">
    <location>
        <begin position="148"/>
        <end position="173"/>
    </location>
</feature>
<dbReference type="GO" id="GO:0070939">
    <property type="term" value="C:Dsl1/NZR complex"/>
    <property type="evidence" value="ECO:0007669"/>
    <property type="project" value="TreeGrafter"/>
</dbReference>
<keyword evidence="4" id="KW-0653">Protein transport</keyword>
<dbReference type="Pfam" id="PF08314">
    <property type="entry name" value="Sec39"/>
    <property type="match status" value="1"/>
</dbReference>
<dbReference type="PANTHER" id="PTHR15922">
    <property type="entry name" value="NEUROBLASTOMA-AMPLIFIED SEQUENCE"/>
    <property type="match status" value="1"/>
</dbReference>
<evidence type="ECO:0000256" key="4">
    <source>
        <dbReference type="ARBA" id="ARBA00022927"/>
    </source>
</evidence>
<accession>A0A9P3L8Q5</accession>
<dbReference type="InterPro" id="IPR013244">
    <property type="entry name" value="Sec39_domain"/>
</dbReference>
<name>A0A9P3L8Q5_9APHY</name>
<keyword evidence="2" id="KW-0813">Transport</keyword>
<sequence>MASSSNAANSGKDDLCTRWTQLPDDQLTPELIHQCLDPIADDLWVTAACVERLLEDPDVQRSLIETGLKRTEAALHRSRAIFESGDEDEDEEQERTRLDTQEQRRRNALASHFKDEPADAQLCRLRALLFHRLDILSTYVQICQEALPAQENDPEEDAEWEDDPWGDSSIPSGSQAKASLPLSLPDFLSIGLLDLACLLASSECYAAVGVLMRRHGVYLWPYRLAILESIPEQAQASDYRDLLPKVDASERREEVYSATPWRPEGDWTEDGAVQATLDAVDVAPLLDAPCDTVHPQSHPSPLDEATLVQWYQTRIQNIITASGVLDSALALVQHAASQGVQGLDEIAEDLQLLSRLVYDVPHPDDSAEHAEWTLDWWKSLPPAAAVNAFLQHATRDNVAKLIQRVVNPYLFVLEAREERRGHPDPELPKRLLYDYILQASLDIVAGVFEASKPTLPPSQRLLRDDEDMARLALACLYGSESLNEWPIMSQIFECLPAWNITEDEDVAEEADTTLTSLAAYLVPSTTQPRVTPADLYIFFRPLPLTALSRALDFLDVHLESGEIFARWSVPAPLRWFLQSRDNISEQRAWATRMAHRAGGSEERLQSQEDWEWLLEDMTKLSGSGEGGLKGAFCLLRREEIHRIFLNGLLSSGQFDIARNMLHSHKKLLKLSPAAVEEISLSVSQEFYDNASSGNFHFGDMKLAYECLDVPRSSERTIREKEFIEATSRLCAYNLLSRPGIPITPIEIRLSKDRLSLVSRVLSSNAEAYKHVQIILELVHKLGFRDDVVAEVKALAMLTDTALNADDFDRAYETSEMMVKKVQDLRAACSSDDSKVQQASEVCWVSCFQLGRHPEFEDTEKRTIMLGRAMELAPAETLGDVLSAWHRLEADDLAQRREKRRRDTSVGDGPRKKVASQTFVASTLASRLQQLHMPDLHMPTSPLAHSDAAALAGKAFNSVAANLPFGGRGRSLFSQSGDRSRSSSRFEGAEASAQATRVLQKGLGWLLGDES</sequence>
<evidence type="ECO:0000256" key="2">
    <source>
        <dbReference type="ARBA" id="ARBA00022448"/>
    </source>
</evidence>
<evidence type="ECO:0000313" key="7">
    <source>
        <dbReference type="EMBL" id="GJE85749.1"/>
    </source>
</evidence>
<comment type="caution">
    <text evidence="7">The sequence shown here is derived from an EMBL/GenBank/DDBJ whole genome shotgun (WGS) entry which is preliminary data.</text>
</comment>
<evidence type="ECO:0000256" key="1">
    <source>
        <dbReference type="ARBA" id="ARBA00004240"/>
    </source>
</evidence>
<evidence type="ECO:0000259" key="6">
    <source>
        <dbReference type="Pfam" id="PF08314"/>
    </source>
</evidence>
<dbReference type="AlphaFoldDB" id="A0A9P3L8Q5"/>
<feature type="compositionally biased region" description="Basic and acidic residues" evidence="5">
    <location>
        <begin position="94"/>
        <end position="103"/>
    </location>
</feature>
<organism evidence="7 8">
    <name type="scientific">Phanerochaete sordida</name>
    <dbReference type="NCBI Taxonomy" id="48140"/>
    <lineage>
        <taxon>Eukaryota</taxon>
        <taxon>Fungi</taxon>
        <taxon>Dikarya</taxon>
        <taxon>Basidiomycota</taxon>
        <taxon>Agaricomycotina</taxon>
        <taxon>Agaricomycetes</taxon>
        <taxon>Polyporales</taxon>
        <taxon>Phanerochaetaceae</taxon>
        <taxon>Phanerochaete</taxon>
    </lineage>
</organism>
<keyword evidence="8" id="KW-1185">Reference proteome</keyword>
<keyword evidence="3" id="KW-0256">Endoplasmic reticulum</keyword>
<dbReference type="GO" id="GO:0015031">
    <property type="term" value="P:protein transport"/>
    <property type="evidence" value="ECO:0007669"/>
    <property type="project" value="UniProtKB-KW"/>
</dbReference>
<comment type="subcellular location">
    <subcellularLocation>
        <location evidence="1">Endoplasmic reticulum</location>
    </subcellularLocation>
</comment>
<protein>
    <submittedName>
        <fullName evidence="7">Sec39-domain-containing protein</fullName>
    </submittedName>
</protein>
<evidence type="ECO:0000313" key="8">
    <source>
        <dbReference type="Proteomes" id="UP000703269"/>
    </source>
</evidence>
<dbReference type="EMBL" id="BPQB01000003">
    <property type="protein sequence ID" value="GJE85749.1"/>
    <property type="molecule type" value="Genomic_DNA"/>
</dbReference>
<reference evidence="7 8" key="1">
    <citation type="submission" date="2021-08" db="EMBL/GenBank/DDBJ databases">
        <title>Draft Genome Sequence of Phanerochaete sordida strain YK-624.</title>
        <authorList>
            <person name="Mori T."/>
            <person name="Dohra H."/>
            <person name="Suzuki T."/>
            <person name="Kawagishi H."/>
            <person name="Hirai H."/>
        </authorList>
    </citation>
    <scope>NUCLEOTIDE SEQUENCE [LARGE SCALE GENOMIC DNA]</scope>
    <source>
        <strain evidence="7 8">YK-624</strain>
    </source>
</reference>
<feature type="domain" description="Sec39" evidence="6">
    <location>
        <begin position="195"/>
        <end position="890"/>
    </location>
</feature>
<gene>
    <name evidence="7" type="ORF">PsYK624_018280</name>
</gene>
<evidence type="ECO:0000256" key="3">
    <source>
        <dbReference type="ARBA" id="ARBA00022824"/>
    </source>
</evidence>
<dbReference type="GO" id="GO:0000149">
    <property type="term" value="F:SNARE binding"/>
    <property type="evidence" value="ECO:0007669"/>
    <property type="project" value="TreeGrafter"/>
</dbReference>
<dbReference type="PANTHER" id="PTHR15922:SF2">
    <property type="entry name" value="NBAS SUBUNIT OF NRZ TETHERING COMPLEX"/>
    <property type="match status" value="1"/>
</dbReference>
<feature type="compositionally biased region" description="Acidic residues" evidence="5">
    <location>
        <begin position="152"/>
        <end position="165"/>
    </location>
</feature>